<dbReference type="PANTHER" id="PTHR47089:SF1">
    <property type="entry name" value="GUANOSINE ABC TRANSPORTER PERMEASE PROTEIN NUPP"/>
    <property type="match status" value="1"/>
</dbReference>
<evidence type="ECO:0000256" key="2">
    <source>
        <dbReference type="ARBA" id="ARBA00022475"/>
    </source>
</evidence>
<keyword evidence="3 7" id="KW-0812">Transmembrane</keyword>
<proteinExistence type="predicted"/>
<dbReference type="InterPro" id="IPR001851">
    <property type="entry name" value="ABC_transp_permease"/>
</dbReference>
<gene>
    <name evidence="8" type="ORF">D0T12_06760</name>
</gene>
<feature type="compositionally biased region" description="Gly residues" evidence="6">
    <location>
        <begin position="1"/>
        <end position="10"/>
    </location>
</feature>
<dbReference type="GO" id="GO:0005886">
    <property type="term" value="C:plasma membrane"/>
    <property type="evidence" value="ECO:0007669"/>
    <property type="project" value="UniProtKB-SubCell"/>
</dbReference>
<feature type="transmembrane region" description="Helical" evidence="7">
    <location>
        <begin position="372"/>
        <end position="391"/>
    </location>
</feature>
<keyword evidence="2" id="KW-1003">Cell membrane</keyword>
<evidence type="ECO:0000256" key="5">
    <source>
        <dbReference type="ARBA" id="ARBA00023136"/>
    </source>
</evidence>
<feature type="transmembrane region" description="Helical" evidence="7">
    <location>
        <begin position="246"/>
        <end position="264"/>
    </location>
</feature>
<comment type="caution">
    <text evidence="8">The sequence shown here is derived from an EMBL/GenBank/DDBJ whole genome shotgun (WGS) entry which is preliminary data.</text>
</comment>
<dbReference type="AlphaFoldDB" id="A0A372GMH1"/>
<reference evidence="8 9" key="1">
    <citation type="submission" date="2018-08" db="EMBL/GenBank/DDBJ databases">
        <title>Actinomadura spongicola sp. nov., isolated from marine sponge Leucetta chagosensis.</title>
        <authorList>
            <person name="Li L."/>
            <person name="Lin H.W."/>
        </authorList>
    </citation>
    <scope>NUCLEOTIDE SEQUENCE [LARGE SCALE GENOMIC DNA]</scope>
    <source>
        <strain evidence="8 9">LHW52907</strain>
    </source>
</reference>
<evidence type="ECO:0000256" key="3">
    <source>
        <dbReference type="ARBA" id="ARBA00022692"/>
    </source>
</evidence>
<evidence type="ECO:0000256" key="7">
    <source>
        <dbReference type="SAM" id="Phobius"/>
    </source>
</evidence>
<comment type="subcellular location">
    <subcellularLocation>
        <location evidence="1">Cell membrane</location>
        <topology evidence="1">Multi-pass membrane protein</topology>
    </subcellularLocation>
</comment>
<dbReference type="EMBL" id="QVNQ01000002">
    <property type="protein sequence ID" value="RFS86299.1"/>
    <property type="molecule type" value="Genomic_DNA"/>
</dbReference>
<feature type="transmembrane region" description="Helical" evidence="7">
    <location>
        <begin position="158"/>
        <end position="177"/>
    </location>
</feature>
<name>A0A372GMH1_9ACTN</name>
<feature type="region of interest" description="Disordered" evidence="6">
    <location>
        <begin position="1"/>
        <end position="35"/>
    </location>
</feature>
<evidence type="ECO:0000313" key="9">
    <source>
        <dbReference type="Proteomes" id="UP000262882"/>
    </source>
</evidence>
<evidence type="ECO:0000313" key="8">
    <source>
        <dbReference type="EMBL" id="RFS86299.1"/>
    </source>
</evidence>
<feature type="transmembrane region" description="Helical" evidence="7">
    <location>
        <begin position="108"/>
        <end position="127"/>
    </location>
</feature>
<evidence type="ECO:0000256" key="4">
    <source>
        <dbReference type="ARBA" id="ARBA00022989"/>
    </source>
</evidence>
<evidence type="ECO:0000256" key="6">
    <source>
        <dbReference type="SAM" id="MobiDB-lite"/>
    </source>
</evidence>
<dbReference type="Proteomes" id="UP000262882">
    <property type="component" value="Unassembled WGS sequence"/>
</dbReference>
<dbReference type="CDD" id="cd06580">
    <property type="entry name" value="TM_PBP1_transp_TpRbsC_like"/>
    <property type="match status" value="1"/>
</dbReference>
<feature type="transmembrane region" description="Helical" evidence="7">
    <location>
        <begin position="184"/>
        <end position="202"/>
    </location>
</feature>
<protein>
    <submittedName>
        <fullName evidence="8">ABC transporter permease</fullName>
    </submittedName>
</protein>
<feature type="transmembrane region" description="Helical" evidence="7">
    <location>
        <begin position="52"/>
        <end position="74"/>
    </location>
</feature>
<evidence type="ECO:0000256" key="1">
    <source>
        <dbReference type="ARBA" id="ARBA00004651"/>
    </source>
</evidence>
<dbReference type="GO" id="GO:0022857">
    <property type="term" value="F:transmembrane transporter activity"/>
    <property type="evidence" value="ECO:0007669"/>
    <property type="project" value="InterPro"/>
</dbReference>
<keyword evidence="5 7" id="KW-0472">Membrane</keyword>
<feature type="transmembrane region" description="Helical" evidence="7">
    <location>
        <begin position="293"/>
        <end position="314"/>
    </location>
</feature>
<dbReference type="PANTHER" id="PTHR47089">
    <property type="entry name" value="ABC TRANSPORTER, PERMEASE PROTEIN"/>
    <property type="match status" value="1"/>
</dbReference>
<dbReference type="RefSeq" id="WP_117398566.1">
    <property type="nucleotide sequence ID" value="NZ_QVNQ01000002.1"/>
</dbReference>
<accession>A0A372GMH1</accession>
<dbReference type="Pfam" id="PF02653">
    <property type="entry name" value="BPD_transp_2"/>
    <property type="match status" value="1"/>
</dbReference>
<feature type="transmembrane region" description="Helical" evidence="7">
    <location>
        <begin position="134"/>
        <end position="152"/>
    </location>
</feature>
<organism evidence="8 9">
    <name type="scientific">Actinomadura spongiicola</name>
    <dbReference type="NCBI Taxonomy" id="2303421"/>
    <lineage>
        <taxon>Bacteria</taxon>
        <taxon>Bacillati</taxon>
        <taxon>Actinomycetota</taxon>
        <taxon>Actinomycetes</taxon>
        <taxon>Streptosporangiales</taxon>
        <taxon>Thermomonosporaceae</taxon>
        <taxon>Actinomadura</taxon>
    </lineage>
</organism>
<keyword evidence="4 7" id="KW-1133">Transmembrane helix</keyword>
<keyword evidence="9" id="KW-1185">Reference proteome</keyword>
<sequence>MSEPNGGGEGPSPRKDADPSGPSDRSDPSGRSGPEPVPAWQAILRGLGPRGLGLRIGAPVLALLISLVITMILLRVTGADPFSSVQSMVDYGTTENSIVDIVNRATRYYLSAVAVAIGFRMALLNIGVDGQYRLAAFLAAALGGALTLPAPFGQMLVIVAAMVVGGLWAAIAGVLKVTRGVSEVLSTIMLNAIATGLIAYLLNDQRLAEVRPGSNNVATPRIPDEGRVGSLNGFLSAIGIDLPGEVYGLLPLAIVVGIVFWVVLNHTRFGFDLKVSGLSPSAARASGVDARRMVVYTMVASGVVAGLIGMPELLGASYEYSLNFPAGLGFTGITVALLGRNHPVGIALAALLFGFLDQTSDVLQEVDVPKEIVGVMQGVVVLTVVIVYELVRRWEIRLQQRAVAAELATGHDLAREGSTS</sequence>
<dbReference type="OrthoDB" id="45037at2"/>
<feature type="compositionally biased region" description="Basic and acidic residues" evidence="6">
    <location>
        <begin position="12"/>
        <end position="28"/>
    </location>
</feature>